<dbReference type="EMBL" id="SRLC01000002">
    <property type="protein sequence ID" value="TGE22039.1"/>
    <property type="molecule type" value="Genomic_DNA"/>
</dbReference>
<dbReference type="InterPro" id="IPR007372">
    <property type="entry name" value="Lipid/polyisoprenoid-bd_YceI"/>
</dbReference>
<feature type="signal peptide" evidence="1">
    <location>
        <begin position="1"/>
        <end position="19"/>
    </location>
</feature>
<gene>
    <name evidence="3" type="ORF">E5K00_17455</name>
</gene>
<reference evidence="3 4" key="1">
    <citation type="submission" date="2019-04" db="EMBL/GenBank/DDBJ databases">
        <authorList>
            <person name="Feng G."/>
            <person name="Zhang J."/>
            <person name="Zhu H."/>
        </authorList>
    </citation>
    <scope>NUCLEOTIDE SEQUENCE [LARGE SCALE GENOMIC DNA]</scope>
    <source>
        <strain evidence="3 4">JCM 31653</strain>
    </source>
</reference>
<evidence type="ECO:0000313" key="3">
    <source>
        <dbReference type="EMBL" id="TGE22039.1"/>
    </source>
</evidence>
<dbReference type="Pfam" id="PF04264">
    <property type="entry name" value="YceI"/>
    <property type="match status" value="1"/>
</dbReference>
<dbReference type="PANTHER" id="PTHR34406:SF1">
    <property type="entry name" value="PROTEIN YCEI"/>
    <property type="match status" value="1"/>
</dbReference>
<feature type="domain" description="Lipid/polyisoprenoid-binding YceI-like" evidence="2">
    <location>
        <begin position="22"/>
        <end position="180"/>
    </location>
</feature>
<dbReference type="SMART" id="SM00867">
    <property type="entry name" value="YceI"/>
    <property type="match status" value="1"/>
</dbReference>
<dbReference type="PANTHER" id="PTHR34406">
    <property type="entry name" value="PROTEIN YCEI"/>
    <property type="match status" value="1"/>
</dbReference>
<dbReference type="Gene3D" id="2.40.128.110">
    <property type="entry name" value="Lipid/polyisoprenoid-binding, YceI-like"/>
    <property type="match status" value="1"/>
</dbReference>
<name>A0A4Z0PXK3_9BACT</name>
<keyword evidence="4" id="KW-1185">Reference proteome</keyword>
<proteinExistence type="predicted"/>
<sequence length="191" mass="20670">MKTLLLVLLSLVLLPGAGAQGKYSTRAGLISFFSATPIEDIEARSTQANGVLDLNTGQLAFSVPMKSFVFRRTLMQEHFNENYVESDKFPRSTFAGTVLNFQPGSLHQGGPQSVVVEGDLTIHGVKRRVKVPGTLELKDDYLLISAKFSVAPADYDIEIPALVRENIAKSVAVTVSFACSPTAPLQATNTR</sequence>
<feature type="chain" id="PRO_5021349803" evidence="1">
    <location>
        <begin position="20"/>
        <end position="191"/>
    </location>
</feature>
<evidence type="ECO:0000256" key="1">
    <source>
        <dbReference type="SAM" id="SignalP"/>
    </source>
</evidence>
<keyword evidence="1" id="KW-0732">Signal</keyword>
<dbReference type="Proteomes" id="UP000297549">
    <property type="component" value="Unassembled WGS sequence"/>
</dbReference>
<accession>A0A4Z0PXK3</accession>
<comment type="caution">
    <text evidence="3">The sequence shown here is derived from an EMBL/GenBank/DDBJ whole genome shotgun (WGS) entry which is preliminary data.</text>
</comment>
<evidence type="ECO:0000313" key="4">
    <source>
        <dbReference type="Proteomes" id="UP000297549"/>
    </source>
</evidence>
<dbReference type="SUPFAM" id="SSF101874">
    <property type="entry name" value="YceI-like"/>
    <property type="match status" value="1"/>
</dbReference>
<organism evidence="3 4">
    <name type="scientific">Hymenobacter aquaticus</name>
    <dbReference type="NCBI Taxonomy" id="1867101"/>
    <lineage>
        <taxon>Bacteria</taxon>
        <taxon>Pseudomonadati</taxon>
        <taxon>Bacteroidota</taxon>
        <taxon>Cytophagia</taxon>
        <taxon>Cytophagales</taxon>
        <taxon>Hymenobacteraceae</taxon>
        <taxon>Hymenobacter</taxon>
    </lineage>
</organism>
<dbReference type="OrthoDB" id="116832at2"/>
<dbReference type="InterPro" id="IPR036761">
    <property type="entry name" value="TTHA0802/YceI-like_sf"/>
</dbReference>
<protein>
    <submittedName>
        <fullName evidence="3">YceI family protein</fullName>
    </submittedName>
</protein>
<dbReference type="RefSeq" id="WP_135464563.1">
    <property type="nucleotide sequence ID" value="NZ_SRLC01000002.1"/>
</dbReference>
<dbReference type="AlphaFoldDB" id="A0A4Z0PXK3"/>
<evidence type="ECO:0000259" key="2">
    <source>
        <dbReference type="SMART" id="SM00867"/>
    </source>
</evidence>